<protein>
    <submittedName>
        <fullName evidence="2">Uncharacterized protein</fullName>
    </submittedName>
</protein>
<organism evidence="2 3">
    <name type="scientific">Limosilactobacillus reuteri</name>
    <name type="common">Lactobacillus reuteri</name>
    <dbReference type="NCBI Taxonomy" id="1598"/>
    <lineage>
        <taxon>Bacteria</taxon>
        <taxon>Bacillati</taxon>
        <taxon>Bacillota</taxon>
        <taxon>Bacilli</taxon>
        <taxon>Lactobacillales</taxon>
        <taxon>Lactobacillaceae</taxon>
        <taxon>Limosilactobacillus</taxon>
    </lineage>
</organism>
<feature type="region of interest" description="Disordered" evidence="1">
    <location>
        <begin position="22"/>
        <end position="42"/>
    </location>
</feature>
<dbReference type="Proteomes" id="UP000195868">
    <property type="component" value="Unassembled WGS sequence"/>
</dbReference>
<name>A0A1Y3ULQ4_LIMRT</name>
<proteinExistence type="predicted"/>
<evidence type="ECO:0000256" key="1">
    <source>
        <dbReference type="SAM" id="MobiDB-lite"/>
    </source>
</evidence>
<dbReference type="AlphaFoldDB" id="A0A1Y3ULQ4"/>
<dbReference type="EMBL" id="NFHN01000010">
    <property type="protein sequence ID" value="OUN49065.1"/>
    <property type="molecule type" value="Genomic_DNA"/>
</dbReference>
<gene>
    <name evidence="2" type="ORF">B5G22_03690</name>
</gene>
<comment type="caution">
    <text evidence="2">The sequence shown here is derived from an EMBL/GenBank/DDBJ whole genome shotgun (WGS) entry which is preliminary data.</text>
</comment>
<dbReference type="RefSeq" id="WP_086141223.1">
    <property type="nucleotide sequence ID" value="NZ_MIMI01000061.1"/>
</dbReference>
<sequence length="146" mass="16258">MDNNNMENSIGAEIARLHSMMNHSPLDDLPPLDDPPAVPDPKLTDEANKATLDSLEVLKKIEMNTAYLRDIVDLLSVNNEHQKELNDLVQSILAIAKAPDKDEAQSRYRRVMKKIGDFSAITSATLNVVKLSSLATTVLQFFMQSH</sequence>
<accession>A0A1Y3ULQ4</accession>
<evidence type="ECO:0000313" key="3">
    <source>
        <dbReference type="Proteomes" id="UP000195868"/>
    </source>
</evidence>
<evidence type="ECO:0000313" key="2">
    <source>
        <dbReference type="EMBL" id="OUN49065.1"/>
    </source>
</evidence>
<reference evidence="3" key="1">
    <citation type="submission" date="2017-04" db="EMBL/GenBank/DDBJ databases">
        <title>Function of individual gut microbiota members based on whole genome sequencing of pure cultures obtained from chicken caecum.</title>
        <authorList>
            <person name="Medvecky M."/>
            <person name="Cejkova D."/>
            <person name="Polansky O."/>
            <person name="Karasova D."/>
            <person name="Kubasova T."/>
            <person name="Cizek A."/>
            <person name="Rychlik I."/>
        </authorList>
    </citation>
    <scope>NUCLEOTIDE SEQUENCE [LARGE SCALE GENOMIC DNA]</scope>
    <source>
        <strain evidence="3">An71</strain>
    </source>
</reference>